<protein>
    <submittedName>
        <fullName evidence="1">Uncharacterized protein</fullName>
    </submittedName>
</protein>
<accession>A0A9X6WGN4</accession>
<dbReference type="RefSeq" id="WP_098517713.1">
    <property type="nucleotide sequence ID" value="NZ_NUVX01000081.1"/>
</dbReference>
<dbReference type="AlphaFoldDB" id="A0A9X6WGN4"/>
<organism evidence="1 2">
    <name type="scientific">Bacillus thuringiensis</name>
    <dbReference type="NCBI Taxonomy" id="1428"/>
    <lineage>
        <taxon>Bacteria</taxon>
        <taxon>Bacillati</taxon>
        <taxon>Bacillota</taxon>
        <taxon>Bacilli</taxon>
        <taxon>Bacillales</taxon>
        <taxon>Bacillaceae</taxon>
        <taxon>Bacillus</taxon>
        <taxon>Bacillus cereus group</taxon>
    </lineage>
</organism>
<gene>
    <name evidence="1" type="ORF">COJ15_32645</name>
</gene>
<dbReference type="EMBL" id="NUVX01000081">
    <property type="protein sequence ID" value="PFJ29016.1"/>
    <property type="molecule type" value="Genomic_DNA"/>
</dbReference>
<dbReference type="Proteomes" id="UP000224003">
    <property type="component" value="Unassembled WGS sequence"/>
</dbReference>
<evidence type="ECO:0000313" key="1">
    <source>
        <dbReference type="EMBL" id="PFJ29016.1"/>
    </source>
</evidence>
<proteinExistence type="predicted"/>
<sequence>MADNFQVRDKVLYDDFICFISEITVNKYVLIDEDGRLHDSIHQGDCWLMELIEKNSPDFPKIKVERYEKVVVVKESEDDEIPEIIEINGIRYARQY</sequence>
<reference evidence="1 2" key="1">
    <citation type="submission" date="2017-09" db="EMBL/GenBank/DDBJ databases">
        <title>Large-scale bioinformatics analysis of Bacillus genomes uncovers conserved roles of natural products in bacterial physiology.</title>
        <authorList>
            <consortium name="Agbiome Team Llc"/>
            <person name="Bleich R.M."/>
            <person name="Grubbs K.J."/>
            <person name="Santa Maria K.C."/>
            <person name="Allen S.E."/>
            <person name="Farag S."/>
            <person name="Shank E.A."/>
            <person name="Bowers A."/>
        </authorList>
    </citation>
    <scope>NUCLEOTIDE SEQUENCE [LARGE SCALE GENOMIC DNA]</scope>
    <source>
        <strain evidence="1 2">AFS085496</strain>
    </source>
</reference>
<evidence type="ECO:0000313" key="2">
    <source>
        <dbReference type="Proteomes" id="UP000224003"/>
    </source>
</evidence>
<comment type="caution">
    <text evidence="1">The sequence shown here is derived from an EMBL/GenBank/DDBJ whole genome shotgun (WGS) entry which is preliminary data.</text>
</comment>
<name>A0A9X6WGN4_BACTU</name>